<evidence type="ECO:0000256" key="1">
    <source>
        <dbReference type="ARBA" id="ARBA00008791"/>
    </source>
</evidence>
<name>A0A0W0GHK5_9CHLR</name>
<dbReference type="CDD" id="cd00293">
    <property type="entry name" value="USP-like"/>
    <property type="match status" value="1"/>
</dbReference>
<dbReference type="PANTHER" id="PTHR46268:SF26">
    <property type="entry name" value="UNIVERSAL STRESS PROTEIN MJ0577"/>
    <property type="match status" value="1"/>
</dbReference>
<proteinExistence type="inferred from homology"/>
<comment type="caution">
    <text evidence="3">The sequence shown here is derived from an EMBL/GenBank/DDBJ whole genome shotgun (WGS) entry which is preliminary data.</text>
</comment>
<protein>
    <submittedName>
        <fullName evidence="3">Universal stress protein UspA or related nucleotide-binding protein</fullName>
    </submittedName>
</protein>
<comment type="similarity">
    <text evidence="1">Belongs to the universal stress protein A family.</text>
</comment>
<dbReference type="Pfam" id="PF00582">
    <property type="entry name" value="Usp"/>
    <property type="match status" value="1"/>
</dbReference>
<dbReference type="SUPFAM" id="SSF52402">
    <property type="entry name" value="Adenine nucleotide alpha hydrolases-like"/>
    <property type="match status" value="1"/>
</dbReference>
<dbReference type="Proteomes" id="UP000053947">
    <property type="component" value="Unassembled WGS sequence"/>
</dbReference>
<evidence type="ECO:0000313" key="4">
    <source>
        <dbReference type="Proteomes" id="UP000053947"/>
    </source>
</evidence>
<sequence length="158" mass="17433">MFRKVLYPTDFSEVATRALEYIKQLKPAGAQEVVILHILDRKELRNLALLGGVTGNYPIDLNTEFKRLENEHLENVRNIVNELKTAGFSAKGIVREGNPLAEILKTAEDEAVSVIVIGSTGKSNLQETILGSVSEGVIKRSCQPVLIIKRDTRQGGHV</sequence>
<keyword evidence="4" id="KW-1185">Reference proteome</keyword>
<dbReference type="InterPro" id="IPR014729">
    <property type="entry name" value="Rossmann-like_a/b/a_fold"/>
</dbReference>
<dbReference type="PRINTS" id="PR01438">
    <property type="entry name" value="UNVRSLSTRESS"/>
</dbReference>
<reference evidence="3 4" key="1">
    <citation type="submission" date="2015-06" db="EMBL/GenBank/DDBJ databases">
        <title>Genome sequence of the organohalide-respiring Dehalogenimonas alkenigignens type strain (IP3-3T).</title>
        <authorList>
            <person name="Key T.A."/>
            <person name="Richmond D.P."/>
            <person name="Bowman K.S."/>
            <person name="Cho Y.-J."/>
            <person name="Chun J."/>
            <person name="da Costa M.S."/>
            <person name="Rainey F.A."/>
            <person name="Moe W.M."/>
        </authorList>
    </citation>
    <scope>NUCLEOTIDE SEQUENCE [LARGE SCALE GENOMIC DNA]</scope>
    <source>
        <strain evidence="3 4">IP3-3</strain>
    </source>
</reference>
<dbReference type="Gene3D" id="3.40.50.620">
    <property type="entry name" value="HUPs"/>
    <property type="match status" value="1"/>
</dbReference>
<dbReference type="InterPro" id="IPR006016">
    <property type="entry name" value="UspA"/>
</dbReference>
<dbReference type="RefSeq" id="WP_058439043.1">
    <property type="nucleotide sequence ID" value="NZ_KQ758903.1"/>
</dbReference>
<gene>
    <name evidence="3" type="ORF">DEALK_08850</name>
</gene>
<dbReference type="AlphaFoldDB" id="A0A0W0GHK5"/>
<evidence type="ECO:0000313" key="3">
    <source>
        <dbReference type="EMBL" id="KTB48040.1"/>
    </source>
</evidence>
<organism evidence="3 4">
    <name type="scientific">Dehalogenimonas alkenigignens</name>
    <dbReference type="NCBI Taxonomy" id="1217799"/>
    <lineage>
        <taxon>Bacteria</taxon>
        <taxon>Bacillati</taxon>
        <taxon>Chloroflexota</taxon>
        <taxon>Dehalococcoidia</taxon>
        <taxon>Dehalococcoidales</taxon>
        <taxon>Dehalococcoidaceae</taxon>
        <taxon>Dehalogenimonas</taxon>
    </lineage>
</organism>
<dbReference type="EMBL" id="LFDV01000002">
    <property type="protein sequence ID" value="KTB48040.1"/>
    <property type="molecule type" value="Genomic_DNA"/>
</dbReference>
<evidence type="ECO:0000259" key="2">
    <source>
        <dbReference type="Pfam" id="PF00582"/>
    </source>
</evidence>
<dbReference type="PANTHER" id="PTHR46268">
    <property type="entry name" value="STRESS RESPONSE PROTEIN NHAX"/>
    <property type="match status" value="1"/>
</dbReference>
<dbReference type="STRING" id="1217799.DEALK_08850"/>
<dbReference type="InterPro" id="IPR006015">
    <property type="entry name" value="Universal_stress_UspA"/>
</dbReference>
<dbReference type="OrthoDB" id="9777884at2"/>
<accession>A0A0W0GHK5</accession>
<feature type="domain" description="UspA" evidence="2">
    <location>
        <begin position="1"/>
        <end position="149"/>
    </location>
</feature>